<sequence>MIKLNAFFKSFGPKKVLRSLDLEVKDGEIVTLVGNNGSGKTTLLRSINTLDKPDDYDVAEIDGYDLRSFPEEIRSRIGYLPHNPAFYPELTGFENLRFWLELNSIKDAESRARGFLAKVGLISFSDDLSGNYSRGMVQRLGFAIAISHTPTTLLLDEPFTGLDSDGIAIIENLLTKLRDENCSILLVSHESPSYSDRKVELDRGGIS</sequence>
<dbReference type="InterPro" id="IPR027417">
    <property type="entry name" value="P-loop_NTPase"/>
</dbReference>
<keyword evidence="3" id="KW-0067">ATP-binding</keyword>
<proteinExistence type="predicted"/>
<keyword evidence="1" id="KW-0813">Transport</keyword>
<reference evidence="5" key="1">
    <citation type="journal article" date="2014" name="Genome Biol. Evol.">
        <title>Pangenome evidence for extensive interdomain horizontal transfer affecting lineage core and shell genes in uncultured planktonic thaumarchaeota and euryarchaeota.</title>
        <authorList>
            <person name="Deschamps P."/>
            <person name="Zivanovic Y."/>
            <person name="Moreira D."/>
            <person name="Rodriguez-Valera F."/>
            <person name="Lopez-Garcia P."/>
        </authorList>
    </citation>
    <scope>NUCLEOTIDE SEQUENCE</scope>
</reference>
<dbReference type="SUPFAM" id="SSF52540">
    <property type="entry name" value="P-loop containing nucleoside triphosphate hydrolases"/>
    <property type="match status" value="1"/>
</dbReference>
<name>A0A075GGR3_9EURY</name>
<gene>
    <name evidence="5" type="primary">ABC-2.AB.A</name>
</gene>
<dbReference type="CDD" id="cd03230">
    <property type="entry name" value="ABC_DR_subfamily_A"/>
    <property type="match status" value="1"/>
</dbReference>
<dbReference type="PANTHER" id="PTHR42939">
    <property type="entry name" value="ABC TRANSPORTER ATP-BINDING PROTEIN ALBC-RELATED"/>
    <property type="match status" value="1"/>
</dbReference>
<dbReference type="SMART" id="SM00382">
    <property type="entry name" value="AAA"/>
    <property type="match status" value="1"/>
</dbReference>
<dbReference type="GO" id="GO:0005524">
    <property type="term" value="F:ATP binding"/>
    <property type="evidence" value="ECO:0007669"/>
    <property type="project" value="UniProtKB-KW"/>
</dbReference>
<evidence type="ECO:0000313" key="5">
    <source>
        <dbReference type="EMBL" id="AIF00823.1"/>
    </source>
</evidence>
<protein>
    <submittedName>
        <fullName evidence="5">ABC heme exporter, ATPase subunit (ABC-2.AB.A)</fullName>
    </submittedName>
</protein>
<organism evidence="5">
    <name type="scientific">uncultured marine group II/III euryarchaeote KM3_13_C08</name>
    <dbReference type="NCBI Taxonomy" id="1457871"/>
    <lineage>
        <taxon>Archaea</taxon>
        <taxon>Methanobacteriati</taxon>
        <taxon>Methanobacteriota</taxon>
        <taxon>environmental samples</taxon>
    </lineage>
</organism>
<dbReference type="InterPro" id="IPR003593">
    <property type="entry name" value="AAA+_ATPase"/>
</dbReference>
<dbReference type="InterPro" id="IPR051782">
    <property type="entry name" value="ABC_Transporter_VariousFunc"/>
</dbReference>
<evidence type="ECO:0000256" key="2">
    <source>
        <dbReference type="ARBA" id="ARBA00022741"/>
    </source>
</evidence>
<dbReference type="EMBL" id="KF900603">
    <property type="protein sequence ID" value="AIF00823.1"/>
    <property type="molecule type" value="Genomic_DNA"/>
</dbReference>
<dbReference type="AlphaFoldDB" id="A0A075GGR3"/>
<evidence type="ECO:0000256" key="1">
    <source>
        <dbReference type="ARBA" id="ARBA00022448"/>
    </source>
</evidence>
<feature type="domain" description="ABC transporter" evidence="4">
    <location>
        <begin position="2"/>
        <end position="207"/>
    </location>
</feature>
<keyword evidence="2" id="KW-0547">Nucleotide-binding</keyword>
<dbReference type="InterPro" id="IPR003439">
    <property type="entry name" value="ABC_transporter-like_ATP-bd"/>
</dbReference>
<dbReference type="PANTHER" id="PTHR42939:SF1">
    <property type="entry name" value="ABC TRANSPORTER ATP-BINDING PROTEIN ALBC-RELATED"/>
    <property type="match status" value="1"/>
</dbReference>
<evidence type="ECO:0000256" key="3">
    <source>
        <dbReference type="ARBA" id="ARBA00022840"/>
    </source>
</evidence>
<accession>A0A075GGR3</accession>
<dbReference type="Gene3D" id="3.40.50.300">
    <property type="entry name" value="P-loop containing nucleotide triphosphate hydrolases"/>
    <property type="match status" value="1"/>
</dbReference>
<dbReference type="GO" id="GO:0016887">
    <property type="term" value="F:ATP hydrolysis activity"/>
    <property type="evidence" value="ECO:0007669"/>
    <property type="project" value="InterPro"/>
</dbReference>
<dbReference type="Pfam" id="PF00005">
    <property type="entry name" value="ABC_tran"/>
    <property type="match status" value="1"/>
</dbReference>
<evidence type="ECO:0000259" key="4">
    <source>
        <dbReference type="PROSITE" id="PS50893"/>
    </source>
</evidence>
<dbReference type="PROSITE" id="PS50893">
    <property type="entry name" value="ABC_TRANSPORTER_2"/>
    <property type="match status" value="1"/>
</dbReference>